<evidence type="ECO:0000313" key="2">
    <source>
        <dbReference type="Proteomes" id="UP000054721"/>
    </source>
</evidence>
<dbReference type="Proteomes" id="UP000054721">
    <property type="component" value="Unassembled WGS sequence"/>
</dbReference>
<gene>
    <name evidence="1" type="ORF">T02_6531</name>
</gene>
<comment type="caution">
    <text evidence="1">The sequence shown here is derived from an EMBL/GenBank/DDBJ whole genome shotgun (WGS) entry which is preliminary data.</text>
</comment>
<dbReference type="EMBL" id="JYDW01000007">
    <property type="protein sequence ID" value="KRZ62617.1"/>
    <property type="molecule type" value="Genomic_DNA"/>
</dbReference>
<protein>
    <submittedName>
        <fullName evidence="1">Uncharacterized protein</fullName>
    </submittedName>
</protein>
<proteinExistence type="predicted"/>
<evidence type="ECO:0000313" key="1">
    <source>
        <dbReference type="EMBL" id="KRZ62617.1"/>
    </source>
</evidence>
<sequence>MLCFFFEQTQSSSFEQTCIPRQTDAIAEFFMGNGGNQVYDKAINTIPAWSEQNLQNDGSTPPAALAYIFKPRLGDNG</sequence>
<dbReference type="OrthoDB" id="10544953at2759"/>
<name>A0A0V1LSY3_9BILA</name>
<accession>A0A0V1LSY3</accession>
<dbReference type="AlphaFoldDB" id="A0A0V1LSY3"/>
<organism evidence="1 2">
    <name type="scientific">Trichinella nativa</name>
    <dbReference type="NCBI Taxonomy" id="6335"/>
    <lineage>
        <taxon>Eukaryota</taxon>
        <taxon>Metazoa</taxon>
        <taxon>Ecdysozoa</taxon>
        <taxon>Nematoda</taxon>
        <taxon>Enoplea</taxon>
        <taxon>Dorylaimia</taxon>
        <taxon>Trichinellida</taxon>
        <taxon>Trichinellidae</taxon>
        <taxon>Trichinella</taxon>
    </lineage>
</organism>
<keyword evidence="2" id="KW-1185">Reference proteome</keyword>
<reference evidence="1 2" key="1">
    <citation type="submission" date="2015-05" db="EMBL/GenBank/DDBJ databases">
        <title>Evolution of Trichinella species and genotypes.</title>
        <authorList>
            <person name="Korhonen P.K."/>
            <person name="Edoardo P."/>
            <person name="Giuseppe L.R."/>
            <person name="Gasser R.B."/>
        </authorList>
    </citation>
    <scope>NUCLEOTIDE SEQUENCE [LARGE SCALE GENOMIC DNA]</scope>
    <source>
        <strain evidence="1">ISS10</strain>
    </source>
</reference>